<feature type="domain" description="Glycosyl transferase family 25" evidence="1">
    <location>
        <begin position="65"/>
        <end position="249"/>
    </location>
</feature>
<gene>
    <name evidence="2" type="ORF">HICON_08700</name>
</gene>
<dbReference type="Proteomes" id="UP000006797">
    <property type="component" value="Chromosome"/>
</dbReference>
<dbReference type="GO" id="GO:0016740">
    <property type="term" value="F:transferase activity"/>
    <property type="evidence" value="ECO:0007669"/>
    <property type="project" value="UniProtKB-KW"/>
</dbReference>
<proteinExistence type="predicted"/>
<dbReference type="KEGG" id="hil:HICON_08700"/>
<dbReference type="EMBL" id="FQ670204">
    <property type="protein sequence ID" value="CBY86335.1"/>
    <property type="molecule type" value="Genomic_DNA"/>
</dbReference>
<protein>
    <submittedName>
        <fullName evidence="2">Galactosyl transferase Lic2B</fullName>
    </submittedName>
</protein>
<dbReference type="CDD" id="cd06532">
    <property type="entry name" value="Glyco_transf_25"/>
    <property type="match status" value="1"/>
</dbReference>
<evidence type="ECO:0000313" key="3">
    <source>
        <dbReference type="Proteomes" id="UP000006797"/>
    </source>
</evidence>
<dbReference type="InterPro" id="IPR002654">
    <property type="entry name" value="Glyco_trans_25"/>
</dbReference>
<dbReference type="Pfam" id="PF01755">
    <property type="entry name" value="Glyco_transf_25"/>
    <property type="match status" value="1"/>
</dbReference>
<organism evidence="2 3">
    <name type="scientific">Haemophilus influenzae F3047</name>
    <dbReference type="NCBI Taxonomy" id="935897"/>
    <lineage>
        <taxon>Bacteria</taxon>
        <taxon>Pseudomonadati</taxon>
        <taxon>Pseudomonadota</taxon>
        <taxon>Gammaproteobacteria</taxon>
        <taxon>Pasteurellales</taxon>
        <taxon>Pasteurellaceae</taxon>
        <taxon>Haemophilus</taxon>
    </lineage>
</organism>
<sequence length="336" mass="39475">MQSSFAIVSSKNNRFFIRTLGGKVKKNGRIIAVFNVRRKIKIKLNRKKITLIMQKPFLSKYDPQMHINYVISLTSAYQRREHIQKEFSQQNIPFEFFDALKPSKELTSLIEKFIPNLLHAKLTEGEKACFMSHYMLWQKCLSEDLPYIYIFEDDVLLGENADKFLAEDEWLEERFKQTDKFILRFETFLNFSKCKDKKIKPYSGRKILKLVSENCGAAGYVISREAVKQLSTHICSLTSNHLLAIDLLMFNIFNQSTYQVSPGVCVQEEQLYPNDIKLHSQLETERQKYLSVKKKRTLKTVLISLAGKPKKILRKIYRKLFISKHIVPFRWSNIIL</sequence>
<keyword evidence="2" id="KW-0808">Transferase</keyword>
<reference evidence="2 3" key="1">
    <citation type="journal article" date="2012" name="Emerg. Infect. Dis.">
        <title>Lineage-specific Virulence Determinants of Haemophilus influenzae Biogroup aegyptius.</title>
        <authorList>
            <person name="Strouts F.R."/>
            <person name="Power P."/>
            <person name="Croucher N.J."/>
            <person name="Corton N."/>
            <person name="van Tonder A."/>
            <person name="Quail M.A."/>
            <person name="Langford P.R."/>
            <person name="Hudson M.J."/>
            <person name="Parkhill J."/>
            <person name="Kroll J.S."/>
            <person name="Bentley S.D."/>
        </authorList>
    </citation>
    <scope>NUCLEOTIDE SEQUENCE [LARGE SCALE GENOMIC DNA]</scope>
    <source>
        <strain evidence="2 3">F3047</strain>
    </source>
</reference>
<evidence type="ECO:0000259" key="1">
    <source>
        <dbReference type="Pfam" id="PF01755"/>
    </source>
</evidence>
<evidence type="ECO:0000313" key="2">
    <source>
        <dbReference type="EMBL" id="CBY86335.1"/>
    </source>
</evidence>
<name>A0AAV2U225_HAEIF</name>
<dbReference type="AlphaFoldDB" id="A0AAV2U225"/>
<accession>A0AAV2U225</accession>